<keyword evidence="3" id="KW-0255">Endonuclease</keyword>
<evidence type="ECO:0000313" key="4">
    <source>
        <dbReference type="Proteomes" id="UP000585721"/>
    </source>
</evidence>
<proteinExistence type="inferred from homology"/>
<dbReference type="EMBL" id="JACHGR010000001">
    <property type="protein sequence ID" value="MBB6054509.1"/>
    <property type="molecule type" value="Genomic_DNA"/>
</dbReference>
<dbReference type="GO" id="GO:0004519">
    <property type="term" value="F:endonuclease activity"/>
    <property type="evidence" value="ECO:0007669"/>
    <property type="project" value="UniProtKB-KW"/>
</dbReference>
<dbReference type="AlphaFoldDB" id="A0A841G9A7"/>
<evidence type="ECO:0000256" key="1">
    <source>
        <dbReference type="ARBA" id="ARBA00006738"/>
    </source>
</evidence>
<dbReference type="NCBIfam" id="NF009150">
    <property type="entry name" value="PRK12497.1-3"/>
    <property type="match status" value="1"/>
</dbReference>
<dbReference type="Gene3D" id="3.40.1350.10">
    <property type="match status" value="1"/>
</dbReference>
<dbReference type="InterPro" id="IPR011856">
    <property type="entry name" value="tRNA_endonuc-like_dom_sf"/>
</dbReference>
<keyword evidence="3" id="KW-0378">Hydrolase</keyword>
<accession>A0A841G9A7</accession>
<dbReference type="PANTHER" id="PTHR34039">
    <property type="entry name" value="UPF0102 PROTEIN YRAN"/>
    <property type="match status" value="1"/>
</dbReference>
<keyword evidence="3" id="KW-0540">Nuclease</keyword>
<name>A0A841G9A7_9GAMM</name>
<sequence>MNQPSLNPPSSNRRSKGQYYEQQARRFLEQQGLLFVCANYHCRQGELDLIMREQDTLVFIEVRYRASRDYGGALSSVTPAKQHKIRHTARYYLMSQRINEAHQACRFDIVSYDDGQCNWLKNAF</sequence>
<dbReference type="Proteomes" id="UP000585721">
    <property type="component" value="Unassembled WGS sequence"/>
</dbReference>
<reference evidence="3 4" key="1">
    <citation type="submission" date="2020-08" db="EMBL/GenBank/DDBJ databases">
        <title>Genomic Encyclopedia of Type Strains, Phase IV (KMG-IV): sequencing the most valuable type-strain genomes for metagenomic binning, comparative biology and taxonomic classification.</title>
        <authorList>
            <person name="Goeker M."/>
        </authorList>
    </citation>
    <scope>NUCLEOTIDE SEQUENCE [LARGE SCALE GENOMIC DNA]</scope>
    <source>
        <strain evidence="3 4">DSM 22975</strain>
    </source>
</reference>
<dbReference type="CDD" id="cd20736">
    <property type="entry name" value="PoNe_Nuclease"/>
    <property type="match status" value="1"/>
</dbReference>
<dbReference type="SUPFAM" id="SSF52980">
    <property type="entry name" value="Restriction endonuclease-like"/>
    <property type="match status" value="1"/>
</dbReference>
<dbReference type="GO" id="GO:0003676">
    <property type="term" value="F:nucleic acid binding"/>
    <property type="evidence" value="ECO:0007669"/>
    <property type="project" value="InterPro"/>
</dbReference>
<dbReference type="Pfam" id="PF02021">
    <property type="entry name" value="UPF0102"/>
    <property type="match status" value="1"/>
</dbReference>
<protein>
    <recommendedName>
        <fullName evidence="2">UPF0102 protein HNR75_000374</fullName>
    </recommendedName>
</protein>
<organism evidence="3 4">
    <name type="scientific">Tolumonas osonensis</name>
    <dbReference type="NCBI Taxonomy" id="675874"/>
    <lineage>
        <taxon>Bacteria</taxon>
        <taxon>Pseudomonadati</taxon>
        <taxon>Pseudomonadota</taxon>
        <taxon>Gammaproteobacteria</taxon>
        <taxon>Aeromonadales</taxon>
        <taxon>Aeromonadaceae</taxon>
        <taxon>Tolumonas</taxon>
    </lineage>
</organism>
<comment type="similarity">
    <text evidence="1 2">Belongs to the UPF0102 family.</text>
</comment>
<comment type="caution">
    <text evidence="3">The sequence shown here is derived from an EMBL/GenBank/DDBJ whole genome shotgun (WGS) entry which is preliminary data.</text>
</comment>
<evidence type="ECO:0000313" key="3">
    <source>
        <dbReference type="EMBL" id="MBB6054509.1"/>
    </source>
</evidence>
<evidence type="ECO:0000256" key="2">
    <source>
        <dbReference type="HAMAP-Rule" id="MF_00048"/>
    </source>
</evidence>
<dbReference type="InterPro" id="IPR003509">
    <property type="entry name" value="UPF0102_YraN-like"/>
</dbReference>
<dbReference type="InterPro" id="IPR011335">
    <property type="entry name" value="Restrct_endonuc-II-like"/>
</dbReference>
<dbReference type="PANTHER" id="PTHR34039:SF1">
    <property type="entry name" value="UPF0102 PROTEIN YRAN"/>
    <property type="match status" value="1"/>
</dbReference>
<dbReference type="HAMAP" id="MF_00048">
    <property type="entry name" value="UPF0102"/>
    <property type="match status" value="1"/>
</dbReference>
<dbReference type="NCBIfam" id="TIGR00252">
    <property type="entry name" value="YraN family protein"/>
    <property type="match status" value="1"/>
</dbReference>
<dbReference type="RefSeq" id="WP_188025306.1">
    <property type="nucleotide sequence ID" value="NZ_JACHGR010000001.1"/>
</dbReference>
<keyword evidence="4" id="KW-1185">Reference proteome</keyword>
<gene>
    <name evidence="3" type="ORF">HNR75_000374</name>
</gene>